<dbReference type="OrthoDB" id="915634at2"/>
<proteinExistence type="predicted"/>
<dbReference type="EMBL" id="CP042437">
    <property type="protein sequence ID" value="QEC78926.1"/>
    <property type="molecule type" value="Genomic_DNA"/>
</dbReference>
<gene>
    <name evidence="2" type="ORF">FSB76_24345</name>
</gene>
<protein>
    <recommendedName>
        <fullName evidence="1">MobA/VirD2-like nuclease domain-containing protein</fullName>
    </recommendedName>
</protein>
<evidence type="ECO:0000313" key="3">
    <source>
        <dbReference type="Proteomes" id="UP000321362"/>
    </source>
</evidence>
<organism evidence="2 3">
    <name type="scientific">Mucilaginibacter ginsenosidivorax</name>
    <dbReference type="NCBI Taxonomy" id="862126"/>
    <lineage>
        <taxon>Bacteria</taxon>
        <taxon>Pseudomonadati</taxon>
        <taxon>Bacteroidota</taxon>
        <taxon>Sphingobacteriia</taxon>
        <taxon>Sphingobacteriales</taxon>
        <taxon>Sphingobacteriaceae</taxon>
        <taxon>Mucilaginibacter</taxon>
    </lineage>
</organism>
<accession>A0A5B8W7K3</accession>
<dbReference type="Pfam" id="PF03432">
    <property type="entry name" value="Relaxase"/>
    <property type="match status" value="1"/>
</dbReference>
<name>A0A5B8W7K3_9SPHI</name>
<feature type="domain" description="MobA/VirD2-like nuclease" evidence="1">
    <location>
        <begin position="88"/>
        <end position="189"/>
    </location>
</feature>
<dbReference type="AlphaFoldDB" id="A0A5B8W7K3"/>
<evidence type="ECO:0000313" key="2">
    <source>
        <dbReference type="EMBL" id="QEC78926.1"/>
    </source>
</evidence>
<sequence length="473" mass="53847">MHNEFGWSEFVCTALVQAEFVFSALVCSEFVRSEKVPNTQVYKEQIMIVHILPPAGGFPAVSYNTDKVDANKGELMKVANFGALQSLMNVRPEDYKNHLAMVSAMNKHVKRPQFHVVISAEGRTYDKHELTAIGEEWLAQMGYEKQPYLIIFHKDTANNHVHLVTARIDRTGKKISDRFEKIRAVETLNRVLGIDAKHNAKSDIENALAFRFANEAQFRMILDSKGYVLRERDGLYEVIKFGKLQETIDRNLVTERLSKDADQQRKVQLKAWFHKYAAAHDTSLENGRKGYQSEFAAIMKVKFGVELIFHASGDKPPYGYSVIDHSGKNIFKGGEIMPLKELLAKHVSESPAKEKPRVRYENNTNQLNYYAALLKAAMYNYPDLTQGLQHQGLVIIKNEDGFTLHDPAAGVFIITNELLNEKQKQVLANRFSTEQPQRQHPAFPGINLASDVDDDAVLGMKRRRKKKARTNLR</sequence>
<keyword evidence="3" id="KW-1185">Reference proteome</keyword>
<evidence type="ECO:0000259" key="1">
    <source>
        <dbReference type="Pfam" id="PF03432"/>
    </source>
</evidence>
<dbReference type="InterPro" id="IPR005094">
    <property type="entry name" value="Endonuclease_MobA/VirD2"/>
</dbReference>
<dbReference type="Proteomes" id="UP000321362">
    <property type="component" value="Chromosome"/>
</dbReference>
<dbReference type="RefSeq" id="WP_147058032.1">
    <property type="nucleotide sequence ID" value="NZ_CP042437.1"/>
</dbReference>
<dbReference type="KEGG" id="mgk:FSB76_24345"/>
<reference evidence="2 3" key="1">
    <citation type="journal article" date="2013" name="J. Microbiol.">
        <title>Mucilaginibacter ginsenosidivorax sp. nov., with ginsenoside converting activity isolated from sediment.</title>
        <authorList>
            <person name="Kim J.K."/>
            <person name="Choi T.E."/>
            <person name="Liu Q.M."/>
            <person name="Park H.Y."/>
            <person name="Yi T.H."/>
            <person name="Yoon M.H."/>
            <person name="Kim S.C."/>
            <person name="Im W.T."/>
        </authorList>
    </citation>
    <scope>NUCLEOTIDE SEQUENCE [LARGE SCALE GENOMIC DNA]</scope>
    <source>
        <strain evidence="2 3">KHI28</strain>
    </source>
</reference>